<proteinExistence type="predicted"/>
<accession>A0ABW4WCX2</accession>
<dbReference type="SUPFAM" id="SSF53613">
    <property type="entry name" value="Ribokinase-like"/>
    <property type="match status" value="1"/>
</dbReference>
<organism evidence="2 3">
    <name type="scientific">Mesorhizobium calcicola</name>
    <dbReference type="NCBI Taxonomy" id="1300310"/>
    <lineage>
        <taxon>Bacteria</taxon>
        <taxon>Pseudomonadati</taxon>
        <taxon>Pseudomonadota</taxon>
        <taxon>Alphaproteobacteria</taxon>
        <taxon>Hyphomicrobiales</taxon>
        <taxon>Phyllobacteriaceae</taxon>
        <taxon>Mesorhizobium</taxon>
    </lineage>
</organism>
<dbReference type="EMBL" id="JBHUGY010000016">
    <property type="protein sequence ID" value="MFD2053247.1"/>
    <property type="molecule type" value="Genomic_DNA"/>
</dbReference>
<dbReference type="EC" id="2.7.4.7" evidence="2"/>
<protein>
    <submittedName>
        <fullName evidence="2">Bifunctional hydroxymethylpyrimidine kinase/phosphomethylpyrimidine kinase</fullName>
        <ecNumber evidence="2">2.7.1.49</ecNumber>
        <ecNumber evidence="2">2.7.4.7</ecNumber>
    </submittedName>
</protein>
<dbReference type="GO" id="GO:0008972">
    <property type="term" value="F:phosphomethylpyrimidine kinase activity"/>
    <property type="evidence" value="ECO:0007669"/>
    <property type="project" value="UniProtKB-EC"/>
</dbReference>
<evidence type="ECO:0000313" key="3">
    <source>
        <dbReference type="Proteomes" id="UP001597349"/>
    </source>
</evidence>
<dbReference type="InterPro" id="IPR029056">
    <property type="entry name" value="Ribokinase-like"/>
</dbReference>
<dbReference type="Pfam" id="PF08543">
    <property type="entry name" value="Phos_pyr_kin"/>
    <property type="match status" value="1"/>
</dbReference>
<dbReference type="Gene3D" id="3.40.1190.20">
    <property type="match status" value="1"/>
</dbReference>
<dbReference type="InterPro" id="IPR013749">
    <property type="entry name" value="PM/HMP-P_kinase-1"/>
</dbReference>
<reference evidence="3" key="1">
    <citation type="journal article" date="2019" name="Int. J. Syst. Evol. Microbiol.">
        <title>The Global Catalogue of Microorganisms (GCM) 10K type strain sequencing project: providing services to taxonomists for standard genome sequencing and annotation.</title>
        <authorList>
            <consortium name="The Broad Institute Genomics Platform"/>
            <consortium name="The Broad Institute Genome Sequencing Center for Infectious Disease"/>
            <person name="Wu L."/>
            <person name="Ma J."/>
        </authorList>
    </citation>
    <scope>NUCLEOTIDE SEQUENCE [LARGE SCALE GENOMIC DNA]</scope>
    <source>
        <strain evidence="3">CGMCC 1.16226</strain>
    </source>
</reference>
<name>A0ABW4WCX2_9HYPH</name>
<keyword evidence="2" id="KW-0418">Kinase</keyword>
<comment type="caution">
    <text evidence="2">The sequence shown here is derived from an EMBL/GenBank/DDBJ whole genome shotgun (WGS) entry which is preliminary data.</text>
</comment>
<dbReference type="RefSeq" id="WP_379018110.1">
    <property type="nucleotide sequence ID" value="NZ_JBHUGY010000016.1"/>
</dbReference>
<sequence>MQQGLRSTDILLRSGQEPIRFDAPRLAVSMRGTGCMLASAIAAHLAKAKRLEDSVREGKRFVFEQLQRNSTE</sequence>
<feature type="domain" description="Pyridoxamine kinase/Phosphomethylpyrimidine kinase" evidence="1">
    <location>
        <begin position="6"/>
        <end position="69"/>
    </location>
</feature>
<evidence type="ECO:0000313" key="2">
    <source>
        <dbReference type="EMBL" id="MFD2053247.1"/>
    </source>
</evidence>
<gene>
    <name evidence="2" type="ORF">ACFSQT_09100</name>
</gene>
<keyword evidence="2" id="KW-0808">Transferase</keyword>
<dbReference type="Proteomes" id="UP001597349">
    <property type="component" value="Unassembled WGS sequence"/>
</dbReference>
<keyword evidence="3" id="KW-1185">Reference proteome</keyword>
<evidence type="ECO:0000259" key="1">
    <source>
        <dbReference type="Pfam" id="PF08543"/>
    </source>
</evidence>
<dbReference type="EC" id="2.7.1.49" evidence="2"/>
<dbReference type="GO" id="GO:0008902">
    <property type="term" value="F:hydroxymethylpyrimidine kinase activity"/>
    <property type="evidence" value="ECO:0007669"/>
    <property type="project" value="UniProtKB-EC"/>
</dbReference>